<dbReference type="InterPro" id="IPR015867">
    <property type="entry name" value="N-reg_PII/ATP_PRibTrfase_C"/>
</dbReference>
<name>A0ABW6IEK9_9CYAN</name>
<organism evidence="2 3">
    <name type="scientific">Almyronema epifaneia S1</name>
    <dbReference type="NCBI Taxonomy" id="2991925"/>
    <lineage>
        <taxon>Bacteria</taxon>
        <taxon>Bacillati</taxon>
        <taxon>Cyanobacteriota</taxon>
        <taxon>Cyanophyceae</taxon>
        <taxon>Nodosilineales</taxon>
        <taxon>Nodosilineaceae</taxon>
        <taxon>Almyronema</taxon>
        <taxon>Almyronema epifaneia</taxon>
    </lineage>
</organism>
<comment type="caution">
    <text evidence="2">The sequence shown here is derived from an EMBL/GenBank/DDBJ whole genome shotgun (WGS) entry which is preliminary data.</text>
</comment>
<evidence type="ECO:0000313" key="2">
    <source>
        <dbReference type="EMBL" id="MFE4106611.1"/>
    </source>
</evidence>
<gene>
    <name evidence="2" type="primary">cutA</name>
    <name evidence="2" type="ORF">ACFVKH_10015</name>
</gene>
<dbReference type="PANTHER" id="PTHR23419">
    <property type="entry name" value="DIVALENT CATION TOLERANCE CUTA-RELATED"/>
    <property type="match status" value="1"/>
</dbReference>
<evidence type="ECO:0000256" key="1">
    <source>
        <dbReference type="ARBA" id="ARBA00010169"/>
    </source>
</evidence>
<dbReference type="SUPFAM" id="SSF54913">
    <property type="entry name" value="GlnB-like"/>
    <property type="match status" value="1"/>
</dbReference>
<dbReference type="InterPro" id="IPR011322">
    <property type="entry name" value="N-reg_PII-like_a/b"/>
</dbReference>
<keyword evidence="3" id="KW-1185">Reference proteome</keyword>
<dbReference type="InterPro" id="IPR004323">
    <property type="entry name" value="Ion_tolerance_CutA"/>
</dbReference>
<sequence length="116" mass="12369">MVQPGVVLVTASSQAEANAIATALVKEQLAACVSIAPIQSVYCWQGDLHQDAEWQLTIKTDLSQFSALAARVQQLHSYEVPEVIALPIEAGTTAYLEWLTNQVKAVGSAETSGEQA</sequence>
<reference evidence="2 3" key="1">
    <citation type="submission" date="2024-10" db="EMBL/GenBank/DDBJ databases">
        <authorList>
            <person name="Ratan Roy A."/>
            <person name="Morales Sandoval P.H."/>
            <person name="De Los Santos Villalobos S."/>
            <person name="Chakraborty S."/>
            <person name="Mukherjee J."/>
        </authorList>
    </citation>
    <scope>NUCLEOTIDE SEQUENCE [LARGE SCALE GENOMIC DNA]</scope>
    <source>
        <strain evidence="2 3">S1</strain>
    </source>
</reference>
<evidence type="ECO:0000313" key="3">
    <source>
        <dbReference type="Proteomes" id="UP001600165"/>
    </source>
</evidence>
<proteinExistence type="inferred from homology"/>
<protein>
    <submittedName>
        <fullName evidence="2">Divalent-cation tolerance protein CutA</fullName>
    </submittedName>
</protein>
<dbReference type="Gene3D" id="3.30.70.120">
    <property type="match status" value="1"/>
</dbReference>
<dbReference type="Pfam" id="PF03091">
    <property type="entry name" value="CutA1"/>
    <property type="match status" value="1"/>
</dbReference>
<dbReference type="EMBL" id="JBHZOL010000068">
    <property type="protein sequence ID" value="MFE4106611.1"/>
    <property type="molecule type" value="Genomic_DNA"/>
</dbReference>
<comment type="similarity">
    <text evidence="1">Belongs to the CutA family.</text>
</comment>
<dbReference type="Proteomes" id="UP001600165">
    <property type="component" value="Unassembled WGS sequence"/>
</dbReference>
<dbReference type="RefSeq" id="WP_377964539.1">
    <property type="nucleotide sequence ID" value="NZ_JBHZOL010000068.1"/>
</dbReference>
<dbReference type="PANTHER" id="PTHR23419:SF8">
    <property type="entry name" value="FI09726P"/>
    <property type="match status" value="1"/>
</dbReference>
<accession>A0ABW6IEK9</accession>